<proteinExistence type="predicted"/>
<comment type="caution">
    <text evidence="1">The sequence shown here is derived from an EMBL/GenBank/DDBJ whole genome shotgun (WGS) entry which is preliminary data.</text>
</comment>
<gene>
    <name evidence="1" type="ORF">BJX63DRAFT_395658</name>
</gene>
<dbReference type="Proteomes" id="UP001610334">
    <property type="component" value="Unassembled WGS sequence"/>
</dbReference>
<name>A0ABR4HBP2_9EURO</name>
<dbReference type="EMBL" id="JBFXLT010000044">
    <property type="protein sequence ID" value="KAL2812846.1"/>
    <property type="molecule type" value="Genomic_DNA"/>
</dbReference>
<reference evidence="1 2" key="1">
    <citation type="submission" date="2024-07" db="EMBL/GenBank/DDBJ databases">
        <title>Section-level genome sequencing and comparative genomics of Aspergillus sections Usti and Cavernicolus.</title>
        <authorList>
            <consortium name="Lawrence Berkeley National Laboratory"/>
            <person name="Nybo J.L."/>
            <person name="Vesth T.C."/>
            <person name="Theobald S."/>
            <person name="Frisvad J.C."/>
            <person name="Larsen T.O."/>
            <person name="Kjaerboelling I."/>
            <person name="Rothschild-Mancinelli K."/>
            <person name="Lyhne E.K."/>
            <person name="Kogle M.E."/>
            <person name="Barry K."/>
            <person name="Clum A."/>
            <person name="Na H."/>
            <person name="Ledsgaard L."/>
            <person name="Lin J."/>
            <person name="Lipzen A."/>
            <person name="Kuo A."/>
            <person name="Riley R."/>
            <person name="Mondo S."/>
            <person name="Labutti K."/>
            <person name="Haridas S."/>
            <person name="Pangalinan J."/>
            <person name="Salamov A.A."/>
            <person name="Simmons B.A."/>
            <person name="Magnuson J.K."/>
            <person name="Chen J."/>
            <person name="Drula E."/>
            <person name="Henrissat B."/>
            <person name="Wiebenga A."/>
            <person name="Lubbers R.J."/>
            <person name="Gomes A.C."/>
            <person name="Makela M.R."/>
            <person name="Stajich J."/>
            <person name="Grigoriev I.V."/>
            <person name="Mortensen U.H."/>
            <person name="De Vries R.P."/>
            <person name="Baker S.E."/>
            <person name="Andersen M.R."/>
        </authorList>
    </citation>
    <scope>NUCLEOTIDE SEQUENCE [LARGE SCALE GENOMIC DNA]</scope>
    <source>
        <strain evidence="1 2">CBS 588.65</strain>
    </source>
</reference>
<evidence type="ECO:0000313" key="1">
    <source>
        <dbReference type="EMBL" id="KAL2812846.1"/>
    </source>
</evidence>
<sequence>MVRCTKGRKIDWIEWQCRSMELCCCCCCSCSAILHRDISFSAQSSPPSGVLSPSTGRACCNPGPGPEMMTDEGILPPASPCAGGKMVFLISDHVSPDLSGEERIRQVQIDLKIELLLQLPERRTFGLVGELPTGADRFFLVALGHDW</sequence>
<accession>A0ABR4HBP2</accession>
<keyword evidence="2" id="KW-1185">Reference proteome</keyword>
<protein>
    <submittedName>
        <fullName evidence="1">Uncharacterized protein</fullName>
    </submittedName>
</protein>
<organism evidence="1 2">
    <name type="scientific">Aspergillus granulosus</name>
    <dbReference type="NCBI Taxonomy" id="176169"/>
    <lineage>
        <taxon>Eukaryota</taxon>
        <taxon>Fungi</taxon>
        <taxon>Dikarya</taxon>
        <taxon>Ascomycota</taxon>
        <taxon>Pezizomycotina</taxon>
        <taxon>Eurotiomycetes</taxon>
        <taxon>Eurotiomycetidae</taxon>
        <taxon>Eurotiales</taxon>
        <taxon>Aspergillaceae</taxon>
        <taxon>Aspergillus</taxon>
        <taxon>Aspergillus subgen. Nidulantes</taxon>
    </lineage>
</organism>
<evidence type="ECO:0000313" key="2">
    <source>
        <dbReference type="Proteomes" id="UP001610334"/>
    </source>
</evidence>